<evidence type="ECO:0000256" key="1">
    <source>
        <dbReference type="SAM" id="MobiDB-lite"/>
    </source>
</evidence>
<feature type="compositionally biased region" description="Low complexity" evidence="1">
    <location>
        <begin position="69"/>
        <end position="83"/>
    </location>
</feature>
<accession>A0A4Z1HX53</accession>
<proteinExistence type="predicted"/>
<protein>
    <submittedName>
        <fullName evidence="2">Uncharacterized protein</fullName>
    </submittedName>
</protein>
<keyword evidence="3" id="KW-1185">Reference proteome</keyword>
<reference evidence="2 3" key="1">
    <citation type="submission" date="2017-12" db="EMBL/GenBank/DDBJ databases">
        <title>Comparative genomics of Botrytis spp.</title>
        <authorList>
            <person name="Valero-Jimenez C.A."/>
            <person name="Tapia P."/>
            <person name="Veloso J."/>
            <person name="Silva-Moreno E."/>
            <person name="Staats M."/>
            <person name="Valdes J.H."/>
            <person name="Van Kan J.A.L."/>
        </authorList>
    </citation>
    <scope>NUCLEOTIDE SEQUENCE [LARGE SCALE GENOMIC DNA]</scope>
    <source>
        <strain evidence="2 3">MUCL11595</strain>
    </source>
</reference>
<feature type="region of interest" description="Disordered" evidence="1">
    <location>
        <begin position="1"/>
        <end position="96"/>
    </location>
</feature>
<dbReference type="OrthoDB" id="3559387at2759"/>
<comment type="caution">
    <text evidence="2">The sequence shown here is derived from an EMBL/GenBank/DDBJ whole genome shotgun (WGS) entry which is preliminary data.</text>
</comment>
<feature type="region of interest" description="Disordered" evidence="1">
    <location>
        <begin position="234"/>
        <end position="256"/>
    </location>
</feature>
<organism evidence="2 3">
    <name type="scientific">Botryotinia convoluta</name>
    <dbReference type="NCBI Taxonomy" id="54673"/>
    <lineage>
        <taxon>Eukaryota</taxon>
        <taxon>Fungi</taxon>
        <taxon>Dikarya</taxon>
        <taxon>Ascomycota</taxon>
        <taxon>Pezizomycotina</taxon>
        <taxon>Leotiomycetes</taxon>
        <taxon>Helotiales</taxon>
        <taxon>Sclerotiniaceae</taxon>
        <taxon>Botryotinia</taxon>
    </lineage>
</organism>
<dbReference type="Proteomes" id="UP000297527">
    <property type="component" value="Unassembled WGS sequence"/>
</dbReference>
<evidence type="ECO:0000313" key="2">
    <source>
        <dbReference type="EMBL" id="TGO51732.1"/>
    </source>
</evidence>
<sequence length="480" mass="51412">MASPKPTLKPKAKAPVSLSHLAGAPLSAPSSIPTGTMSPTKKSTKIKLQLKNKYPALPTPSEGAPVGASSSMPTGTMSPTKTSTETKHQLKNTAFPPPFTWPRKTWQVCDRDFYRSNRRTQTETPLETELQGHENESAAVKSSNGYAADDNSSPSTLAHTDEMPIEVPSLEKNLELLSLARLTSAVEAAAASASSSIHTENTTPTKPSKKVILKLPSAKLAALSTSTQAAWIGPSLEPTSSSTHTENTTPIKPPKPSKIVILKLSPAKLATLSTSTQAVWNGPSLKPASSSSNIASSIIKAPPLPIAATSAYTYSSRGRMIRKTYKAEQGGPRNNAVAQNAVAQIAGRKRKATKAATSSKKRVKFANTDEAQNINIAADATSNKNHESAETTKSHKVTVARRTRIKIGTRSPPLRSKARAKGVLEASREALQRAHLLAWQEEEEARNRHARAKMANLLRDWTALEEQRDLEAEQANTGAL</sequence>
<name>A0A4Z1HX53_9HELO</name>
<gene>
    <name evidence="2" type="ORF">BCON_0155g00150</name>
</gene>
<feature type="compositionally biased region" description="Polar residues" evidence="1">
    <location>
        <begin position="237"/>
        <end position="249"/>
    </location>
</feature>
<feature type="region of interest" description="Disordered" evidence="1">
    <location>
        <begin position="119"/>
        <end position="159"/>
    </location>
</feature>
<dbReference type="EMBL" id="PQXN01000155">
    <property type="protein sequence ID" value="TGO51732.1"/>
    <property type="molecule type" value="Genomic_DNA"/>
</dbReference>
<feature type="compositionally biased region" description="Polar residues" evidence="1">
    <location>
        <begin position="140"/>
        <end position="158"/>
    </location>
</feature>
<dbReference type="AlphaFoldDB" id="A0A4Z1HX53"/>
<feature type="compositionally biased region" description="Polar residues" evidence="1">
    <location>
        <begin position="28"/>
        <end position="41"/>
    </location>
</feature>
<evidence type="ECO:0000313" key="3">
    <source>
        <dbReference type="Proteomes" id="UP000297527"/>
    </source>
</evidence>